<feature type="transmembrane region" description="Helical" evidence="1">
    <location>
        <begin position="40"/>
        <end position="57"/>
    </location>
</feature>
<keyword evidence="1" id="KW-1133">Transmembrane helix</keyword>
<gene>
    <name evidence="2" type="ORF">FC82_GL002617</name>
</gene>
<feature type="transmembrane region" description="Helical" evidence="1">
    <location>
        <begin position="88"/>
        <end position="106"/>
    </location>
</feature>
<keyword evidence="1" id="KW-0812">Transmembrane</keyword>
<dbReference type="EMBL" id="AYYR01000059">
    <property type="protein sequence ID" value="KRM75086.1"/>
    <property type="molecule type" value="Genomic_DNA"/>
</dbReference>
<protein>
    <recommendedName>
        <fullName evidence="4">Integral membrane protein</fullName>
    </recommendedName>
</protein>
<dbReference type="PATRIC" id="fig|1423733.4.peg.2734"/>
<dbReference type="STRING" id="33960.TY91_09390"/>
<organism evidence="2 3">
    <name type="scientific">Secundilactobacillus collinoides DSM 20515 = JCM 1123</name>
    <dbReference type="NCBI Taxonomy" id="1423733"/>
    <lineage>
        <taxon>Bacteria</taxon>
        <taxon>Bacillati</taxon>
        <taxon>Bacillota</taxon>
        <taxon>Bacilli</taxon>
        <taxon>Lactobacillales</taxon>
        <taxon>Lactobacillaceae</taxon>
        <taxon>Secundilactobacillus</taxon>
    </lineage>
</organism>
<evidence type="ECO:0000313" key="2">
    <source>
        <dbReference type="EMBL" id="KRM75086.1"/>
    </source>
</evidence>
<feature type="transmembrane region" description="Helical" evidence="1">
    <location>
        <begin position="64"/>
        <end position="82"/>
    </location>
</feature>
<feature type="transmembrane region" description="Helical" evidence="1">
    <location>
        <begin position="12"/>
        <end position="34"/>
    </location>
</feature>
<reference evidence="2 3" key="1">
    <citation type="journal article" date="2015" name="Genome Announc.">
        <title>Expanding the biotechnology potential of lactobacilli through comparative genomics of 213 strains and associated genera.</title>
        <authorList>
            <person name="Sun Z."/>
            <person name="Harris H.M."/>
            <person name="McCann A."/>
            <person name="Guo C."/>
            <person name="Argimon S."/>
            <person name="Zhang W."/>
            <person name="Yang X."/>
            <person name="Jeffery I.B."/>
            <person name="Cooney J.C."/>
            <person name="Kagawa T.F."/>
            <person name="Liu W."/>
            <person name="Song Y."/>
            <person name="Salvetti E."/>
            <person name="Wrobel A."/>
            <person name="Rasinkangas P."/>
            <person name="Parkhill J."/>
            <person name="Rea M.C."/>
            <person name="O'Sullivan O."/>
            <person name="Ritari J."/>
            <person name="Douillard F.P."/>
            <person name="Paul Ross R."/>
            <person name="Yang R."/>
            <person name="Briner A.E."/>
            <person name="Felis G.E."/>
            <person name="de Vos W.M."/>
            <person name="Barrangou R."/>
            <person name="Klaenhammer T.R."/>
            <person name="Caufield P.W."/>
            <person name="Cui Y."/>
            <person name="Zhang H."/>
            <person name="O'Toole P.W."/>
        </authorList>
    </citation>
    <scope>NUCLEOTIDE SEQUENCE [LARGE SCALE GENOMIC DNA]</scope>
    <source>
        <strain evidence="2 3">DSM 20515</strain>
    </source>
</reference>
<proteinExistence type="predicted"/>
<accession>A0A0R2B6R5</accession>
<dbReference type="Proteomes" id="UP000051845">
    <property type="component" value="Unassembled WGS sequence"/>
</dbReference>
<sequence>MDMKQSSLKFTTLFGVIVIVLGVILEIGALFYHVGSPESAEIVFTGAIAVTVGHAFFGLDSLTLSLVLTTISSLGVGYFVLIQTHLNWLWAIIAFIAFYAFILSMFKLRDSVRRRHNSW</sequence>
<evidence type="ECO:0008006" key="4">
    <source>
        <dbReference type="Google" id="ProtNLM"/>
    </source>
</evidence>
<evidence type="ECO:0000313" key="3">
    <source>
        <dbReference type="Proteomes" id="UP000051845"/>
    </source>
</evidence>
<evidence type="ECO:0000256" key="1">
    <source>
        <dbReference type="SAM" id="Phobius"/>
    </source>
</evidence>
<dbReference type="AlphaFoldDB" id="A0A0R2B6R5"/>
<name>A0A0R2B6R5_SECCO</name>
<keyword evidence="1" id="KW-0472">Membrane</keyword>
<comment type="caution">
    <text evidence="2">The sequence shown here is derived from an EMBL/GenBank/DDBJ whole genome shotgun (WGS) entry which is preliminary data.</text>
</comment>